<organism evidence="11 12">
    <name type="scientific">Caulifigura coniformis</name>
    <dbReference type="NCBI Taxonomy" id="2527983"/>
    <lineage>
        <taxon>Bacteria</taxon>
        <taxon>Pseudomonadati</taxon>
        <taxon>Planctomycetota</taxon>
        <taxon>Planctomycetia</taxon>
        <taxon>Planctomycetales</taxon>
        <taxon>Planctomycetaceae</taxon>
        <taxon>Caulifigura</taxon>
    </lineage>
</organism>
<dbReference type="AlphaFoldDB" id="A0A517SCH8"/>
<dbReference type="PANTHER" id="PTHR33693">
    <property type="entry name" value="TYPE-5 URACIL-DNA GLYCOSYLASE"/>
    <property type="match status" value="1"/>
</dbReference>
<dbReference type="KEGG" id="ccos:Pan44_18560"/>
<dbReference type="InterPro" id="IPR025404">
    <property type="entry name" value="DUF4130"/>
</dbReference>
<dbReference type="CDD" id="cd10030">
    <property type="entry name" value="UDG-F4_TTUDGA_SPO1dp_like"/>
    <property type="match status" value="1"/>
</dbReference>
<evidence type="ECO:0000256" key="1">
    <source>
        <dbReference type="ARBA" id="ARBA00006521"/>
    </source>
</evidence>
<sequence>MLLVHDFDDWRRTARRQLRDGIPPEEVHFGSEEDHQPLLDLPAGPPGQNHEHVPPGMFPRVPAGFLETARSVACHSDRHRWDLLYRVLWRLTHGEPELLDVAIDDDVHRLHLMERAVSRDAHKAKAFVRFRRIEGDHGDEYVAWHRPDHRILKLVAPFFSRRFPEMRWSILTPDESVLWDGRSLHYGPGVPSSEAPEGDALEDLWRTYYGSIFNPARIKLKTMKREMPVRHWATLPETQVIPQLLEDAPGRVAAMHKATANQPRSAAEFLPDRKTLKTLAAAADHCKGCELYKDATQTVFGEGSKTARIVLVGEQPGDQEDLEGHPFVGPAGRVLDEALAEAGIDREDVYVTNAVKHFHWEPRGERRLHKKPPARAMSACRPWLEAEVAVLQPEVVVCLGATAAQSVVGREAKVTRDRGRIMRSALCRQTLMTWHPSAILRAPDATARERMRMELVNDLRTAFQAMSDGAGAGQLATSGSR</sequence>
<dbReference type="PANTHER" id="PTHR33693:SF9">
    <property type="entry name" value="TYPE-4 URACIL-DNA GLYCOSYLASE"/>
    <property type="match status" value="1"/>
</dbReference>
<dbReference type="GO" id="GO:0051539">
    <property type="term" value="F:4 iron, 4 sulfur cluster binding"/>
    <property type="evidence" value="ECO:0007669"/>
    <property type="project" value="UniProtKB-KW"/>
</dbReference>
<evidence type="ECO:0000256" key="4">
    <source>
        <dbReference type="ARBA" id="ARBA00022723"/>
    </source>
</evidence>
<dbReference type="GO" id="GO:0046872">
    <property type="term" value="F:metal ion binding"/>
    <property type="evidence" value="ECO:0007669"/>
    <property type="project" value="UniProtKB-KW"/>
</dbReference>
<evidence type="ECO:0000313" key="12">
    <source>
        <dbReference type="Proteomes" id="UP000315700"/>
    </source>
</evidence>
<protein>
    <recommendedName>
        <fullName evidence="2">Type-4 uracil-DNA glycosylase</fullName>
    </recommendedName>
</protein>
<dbReference type="Gene3D" id="3.40.470.10">
    <property type="entry name" value="Uracil-DNA glycosylase-like domain"/>
    <property type="match status" value="1"/>
</dbReference>
<reference evidence="11 12" key="1">
    <citation type="submission" date="2019-02" db="EMBL/GenBank/DDBJ databases">
        <title>Deep-cultivation of Planctomycetes and their phenomic and genomic characterization uncovers novel biology.</title>
        <authorList>
            <person name="Wiegand S."/>
            <person name="Jogler M."/>
            <person name="Boedeker C."/>
            <person name="Pinto D."/>
            <person name="Vollmers J."/>
            <person name="Rivas-Marin E."/>
            <person name="Kohn T."/>
            <person name="Peeters S.H."/>
            <person name="Heuer A."/>
            <person name="Rast P."/>
            <person name="Oberbeckmann S."/>
            <person name="Bunk B."/>
            <person name="Jeske O."/>
            <person name="Meyerdierks A."/>
            <person name="Storesund J.E."/>
            <person name="Kallscheuer N."/>
            <person name="Luecker S."/>
            <person name="Lage O.M."/>
            <person name="Pohl T."/>
            <person name="Merkel B.J."/>
            <person name="Hornburger P."/>
            <person name="Mueller R.-W."/>
            <person name="Bruemmer F."/>
            <person name="Labrenz M."/>
            <person name="Spormann A.M."/>
            <person name="Op den Camp H."/>
            <person name="Overmann J."/>
            <person name="Amann R."/>
            <person name="Jetten M.S.M."/>
            <person name="Mascher T."/>
            <person name="Medema M.H."/>
            <person name="Devos D.P."/>
            <person name="Kaster A.-K."/>
            <person name="Ovreas L."/>
            <person name="Rohde M."/>
            <person name="Galperin M.Y."/>
            <person name="Jogler C."/>
        </authorList>
    </citation>
    <scope>NUCLEOTIDE SEQUENCE [LARGE SCALE GENOMIC DNA]</scope>
    <source>
        <strain evidence="11 12">Pan44</strain>
    </source>
</reference>
<dbReference type="SMART" id="SM00987">
    <property type="entry name" value="UreE_C"/>
    <property type="match status" value="1"/>
</dbReference>
<keyword evidence="9" id="KW-0234">DNA repair</keyword>
<evidence type="ECO:0000256" key="6">
    <source>
        <dbReference type="ARBA" id="ARBA00022801"/>
    </source>
</evidence>
<keyword evidence="3" id="KW-0004">4Fe-4S</keyword>
<dbReference type="RefSeq" id="WP_145029362.1">
    <property type="nucleotide sequence ID" value="NZ_CP036271.1"/>
</dbReference>
<dbReference type="NCBIfam" id="TIGR00758">
    <property type="entry name" value="UDG_fam4"/>
    <property type="match status" value="1"/>
</dbReference>
<dbReference type="Pfam" id="PF03167">
    <property type="entry name" value="UDG"/>
    <property type="match status" value="1"/>
</dbReference>
<gene>
    <name evidence="11" type="ORF">Pan44_18560</name>
</gene>
<dbReference type="GO" id="GO:0097506">
    <property type="term" value="F:deaminated base DNA N-glycosylase activity"/>
    <property type="evidence" value="ECO:0007669"/>
    <property type="project" value="UniProtKB-ARBA"/>
</dbReference>
<proteinExistence type="inferred from homology"/>
<dbReference type="InterPro" id="IPR051536">
    <property type="entry name" value="UDG_Type-4/5"/>
</dbReference>
<dbReference type="InterPro" id="IPR036895">
    <property type="entry name" value="Uracil-DNA_glycosylase-like_sf"/>
</dbReference>
<evidence type="ECO:0000256" key="7">
    <source>
        <dbReference type="ARBA" id="ARBA00023004"/>
    </source>
</evidence>
<keyword evidence="7" id="KW-0408">Iron</keyword>
<dbReference type="InterPro" id="IPR005122">
    <property type="entry name" value="Uracil-DNA_glycosylase-like"/>
</dbReference>
<dbReference type="Pfam" id="PF13566">
    <property type="entry name" value="DUF4130"/>
    <property type="match status" value="1"/>
</dbReference>
<dbReference type="OrthoDB" id="5290748at2"/>
<evidence type="ECO:0000256" key="3">
    <source>
        <dbReference type="ARBA" id="ARBA00022485"/>
    </source>
</evidence>
<accession>A0A517SCH8</accession>
<keyword evidence="4" id="KW-0479">Metal-binding</keyword>
<dbReference type="EMBL" id="CP036271">
    <property type="protein sequence ID" value="QDT53832.1"/>
    <property type="molecule type" value="Genomic_DNA"/>
</dbReference>
<comment type="similarity">
    <text evidence="1">Belongs to the uracil-DNA glycosylase (UDG) superfamily. Type 4 (UDGa) family.</text>
</comment>
<dbReference type="InterPro" id="IPR005273">
    <property type="entry name" value="Ura-DNA_glyco_family4"/>
</dbReference>
<evidence type="ECO:0000256" key="2">
    <source>
        <dbReference type="ARBA" id="ARBA00019403"/>
    </source>
</evidence>
<keyword evidence="8" id="KW-0411">Iron-sulfur</keyword>
<evidence type="ECO:0000259" key="10">
    <source>
        <dbReference type="SMART" id="SM00986"/>
    </source>
</evidence>
<keyword evidence="5" id="KW-0227">DNA damage</keyword>
<keyword evidence="12" id="KW-1185">Reference proteome</keyword>
<dbReference type="InParanoid" id="A0A517SCH8"/>
<evidence type="ECO:0000313" key="11">
    <source>
        <dbReference type="EMBL" id="QDT53832.1"/>
    </source>
</evidence>
<name>A0A517SCH8_9PLAN</name>
<dbReference type="NCBIfam" id="TIGR03915">
    <property type="entry name" value="SAM_7_link_chp"/>
    <property type="match status" value="1"/>
</dbReference>
<evidence type="ECO:0000256" key="8">
    <source>
        <dbReference type="ARBA" id="ARBA00023014"/>
    </source>
</evidence>
<keyword evidence="6" id="KW-0378">Hydrolase</keyword>
<dbReference type="SMART" id="SM00986">
    <property type="entry name" value="UDG"/>
    <property type="match status" value="1"/>
</dbReference>
<evidence type="ECO:0000256" key="9">
    <source>
        <dbReference type="ARBA" id="ARBA00023204"/>
    </source>
</evidence>
<dbReference type="GO" id="GO:0006281">
    <property type="term" value="P:DNA repair"/>
    <property type="evidence" value="ECO:0007669"/>
    <property type="project" value="UniProtKB-KW"/>
</dbReference>
<evidence type="ECO:0000256" key="5">
    <source>
        <dbReference type="ARBA" id="ARBA00022763"/>
    </source>
</evidence>
<dbReference type="InterPro" id="IPR023875">
    <property type="entry name" value="DNA_repair_put"/>
</dbReference>
<feature type="domain" description="Uracil-DNA glycosylase-like" evidence="10">
    <location>
        <begin position="300"/>
        <end position="460"/>
    </location>
</feature>
<dbReference type="SUPFAM" id="SSF52141">
    <property type="entry name" value="Uracil-DNA glycosylase-like"/>
    <property type="match status" value="1"/>
</dbReference>
<dbReference type="Proteomes" id="UP000315700">
    <property type="component" value="Chromosome"/>
</dbReference>
<dbReference type="NCBIfam" id="TIGR03914">
    <property type="entry name" value="UDG_fam_dom"/>
    <property type="match status" value="1"/>
</dbReference>